<evidence type="ECO:0000259" key="7">
    <source>
        <dbReference type="Pfam" id="PF16198"/>
    </source>
</evidence>
<gene>
    <name evidence="5 8" type="primary">truB</name>
    <name evidence="8" type="ORF">GX888_03760</name>
</gene>
<evidence type="ECO:0000256" key="4">
    <source>
        <dbReference type="ARBA" id="ARBA00023235"/>
    </source>
</evidence>
<dbReference type="PANTHER" id="PTHR13767">
    <property type="entry name" value="TRNA-PSEUDOURIDINE SYNTHASE"/>
    <property type="match status" value="1"/>
</dbReference>
<proteinExistence type="inferred from homology"/>
<dbReference type="EC" id="5.4.99.25" evidence="5"/>
<dbReference type="NCBIfam" id="TIGR00431">
    <property type="entry name" value="TruB"/>
    <property type="match status" value="1"/>
</dbReference>
<name>A0A847VE78_9BACT</name>
<dbReference type="Gene3D" id="3.30.2350.10">
    <property type="entry name" value="Pseudouridine synthase"/>
    <property type="match status" value="1"/>
</dbReference>
<evidence type="ECO:0000313" key="9">
    <source>
        <dbReference type="Proteomes" id="UP000564033"/>
    </source>
</evidence>
<dbReference type="InterPro" id="IPR032819">
    <property type="entry name" value="TruB_C"/>
</dbReference>
<feature type="domain" description="tRNA pseudouridylate synthase B C-terminal" evidence="7">
    <location>
        <begin position="176"/>
        <end position="227"/>
    </location>
</feature>
<evidence type="ECO:0000256" key="5">
    <source>
        <dbReference type="HAMAP-Rule" id="MF_01080"/>
    </source>
</evidence>
<dbReference type="GO" id="GO:0031119">
    <property type="term" value="P:tRNA pseudouridine synthesis"/>
    <property type="evidence" value="ECO:0007669"/>
    <property type="project" value="UniProtKB-UniRule"/>
</dbReference>
<feature type="domain" description="Pseudouridine synthase II N-terminal" evidence="6">
    <location>
        <begin position="25"/>
        <end position="175"/>
    </location>
</feature>
<evidence type="ECO:0000256" key="2">
    <source>
        <dbReference type="ARBA" id="ARBA00005642"/>
    </source>
</evidence>
<accession>A0A847VE78</accession>
<dbReference type="InterPro" id="IPR014780">
    <property type="entry name" value="tRNA_psdUridine_synth_TruB"/>
</dbReference>
<feature type="active site" description="Nucleophile" evidence="5">
    <location>
        <position position="40"/>
    </location>
</feature>
<dbReference type="EMBL" id="JAAZIL010000095">
    <property type="protein sequence ID" value="NLZ24830.1"/>
    <property type="molecule type" value="Genomic_DNA"/>
</dbReference>
<dbReference type="InterPro" id="IPR020103">
    <property type="entry name" value="PsdUridine_synth_cat_dom_sf"/>
</dbReference>
<keyword evidence="3 5" id="KW-0819">tRNA processing</keyword>
<dbReference type="Proteomes" id="UP000564033">
    <property type="component" value="Unassembled WGS sequence"/>
</dbReference>
<dbReference type="Pfam" id="PF01509">
    <property type="entry name" value="TruB_N"/>
    <property type="match status" value="1"/>
</dbReference>
<comment type="similarity">
    <text evidence="2 5">Belongs to the pseudouridine synthase TruB family. Type 1 subfamily.</text>
</comment>
<organism evidence="8 9">
    <name type="scientific">Candidatus Dojkabacteria bacterium</name>
    <dbReference type="NCBI Taxonomy" id="2099670"/>
    <lineage>
        <taxon>Bacteria</taxon>
        <taxon>Candidatus Dojkabacteria</taxon>
    </lineage>
</organism>
<dbReference type="InterPro" id="IPR002501">
    <property type="entry name" value="PsdUridine_synth_N"/>
</dbReference>
<protein>
    <recommendedName>
        <fullName evidence="5">tRNA pseudouridine synthase B</fullName>
        <ecNumber evidence="5">5.4.99.25</ecNumber>
    </recommendedName>
    <alternativeName>
        <fullName evidence="5">tRNA pseudouridine(55) synthase</fullName>
        <shortName evidence="5">Psi55 synthase</shortName>
    </alternativeName>
    <alternativeName>
        <fullName evidence="5">tRNA pseudouridylate synthase</fullName>
    </alternativeName>
    <alternativeName>
        <fullName evidence="5">tRNA-uridine isomerase</fullName>
    </alternativeName>
</protein>
<reference evidence="8 9" key="1">
    <citation type="journal article" date="2020" name="Biotechnol. Biofuels">
        <title>New insights from the biogas microbiome by comprehensive genome-resolved metagenomics of nearly 1600 species originating from multiple anaerobic digesters.</title>
        <authorList>
            <person name="Campanaro S."/>
            <person name="Treu L."/>
            <person name="Rodriguez-R L.M."/>
            <person name="Kovalovszki A."/>
            <person name="Ziels R.M."/>
            <person name="Maus I."/>
            <person name="Zhu X."/>
            <person name="Kougias P.G."/>
            <person name="Basile A."/>
            <person name="Luo G."/>
            <person name="Schluter A."/>
            <person name="Konstantinidis K.T."/>
            <person name="Angelidaki I."/>
        </authorList>
    </citation>
    <scope>NUCLEOTIDE SEQUENCE [LARGE SCALE GENOMIC DNA]</scope>
    <source>
        <strain evidence="8">AS19jrsBPTG_9</strain>
    </source>
</reference>
<evidence type="ECO:0000259" key="6">
    <source>
        <dbReference type="Pfam" id="PF01509"/>
    </source>
</evidence>
<comment type="function">
    <text evidence="5">Responsible for synthesis of pseudouridine from uracil-55 in the psi GC loop of transfer RNAs.</text>
</comment>
<sequence length="229" mass="26014">MIDGILSIHKQVGITSYDVIRKLKKLLGKKEKIGHAGTLDPFASGLLIILFGKATKMMNVFHSYKRVYEVEAELGYETDTQDVTGEIINKSKRIDIPTKDEIQDIVDSNFLGEIMQIPPRYSAKKIDGRRAYDLAREGVSFKLEPQKININQFEVFYYKYPFLKCKINCSSGTYVRTLINDLGILLGTYATCTKLIRTSVGNYNISEAVASESIEMENRDNILRRVINI</sequence>
<keyword evidence="4 5" id="KW-0413">Isomerase</keyword>
<dbReference type="GO" id="GO:1990481">
    <property type="term" value="P:mRNA pseudouridine synthesis"/>
    <property type="evidence" value="ECO:0007669"/>
    <property type="project" value="TreeGrafter"/>
</dbReference>
<evidence type="ECO:0000256" key="3">
    <source>
        <dbReference type="ARBA" id="ARBA00022694"/>
    </source>
</evidence>
<comment type="caution">
    <text evidence="8">The sequence shown here is derived from an EMBL/GenBank/DDBJ whole genome shotgun (WGS) entry which is preliminary data.</text>
</comment>
<dbReference type="GO" id="GO:0003723">
    <property type="term" value="F:RNA binding"/>
    <property type="evidence" value="ECO:0007669"/>
    <property type="project" value="InterPro"/>
</dbReference>
<dbReference type="PANTHER" id="PTHR13767:SF2">
    <property type="entry name" value="PSEUDOURIDYLATE SYNTHASE TRUB1"/>
    <property type="match status" value="1"/>
</dbReference>
<dbReference type="Pfam" id="PF16198">
    <property type="entry name" value="TruB_C_2"/>
    <property type="match status" value="1"/>
</dbReference>
<evidence type="ECO:0000256" key="1">
    <source>
        <dbReference type="ARBA" id="ARBA00000385"/>
    </source>
</evidence>
<dbReference type="GO" id="GO:0160148">
    <property type="term" value="F:tRNA pseudouridine(55) synthase activity"/>
    <property type="evidence" value="ECO:0007669"/>
    <property type="project" value="UniProtKB-EC"/>
</dbReference>
<dbReference type="SUPFAM" id="SSF55120">
    <property type="entry name" value="Pseudouridine synthase"/>
    <property type="match status" value="1"/>
</dbReference>
<evidence type="ECO:0000313" key="8">
    <source>
        <dbReference type="EMBL" id="NLZ24830.1"/>
    </source>
</evidence>
<comment type="catalytic activity">
    <reaction evidence="1 5">
        <text>uridine(55) in tRNA = pseudouridine(55) in tRNA</text>
        <dbReference type="Rhea" id="RHEA:42532"/>
        <dbReference type="Rhea" id="RHEA-COMP:10101"/>
        <dbReference type="Rhea" id="RHEA-COMP:10102"/>
        <dbReference type="ChEBI" id="CHEBI:65314"/>
        <dbReference type="ChEBI" id="CHEBI:65315"/>
        <dbReference type="EC" id="5.4.99.25"/>
    </reaction>
</comment>
<dbReference type="HAMAP" id="MF_01080">
    <property type="entry name" value="TruB_bact"/>
    <property type="match status" value="1"/>
</dbReference>
<dbReference type="AlphaFoldDB" id="A0A847VE78"/>